<sequence>MNYPYMPKSTALWLIENTSLTFEQIAEFCGLHELEVKSIADAETTKVQGLNPVLNGQLTREDIERCEADPSARLQLRQEIVNAQQAQNKRGVGYTPKLHRQNRLGGILWILKNYPELSDGQVARLMRSTNPTVASVRNKTHKSYSVIQIQSPIVLGLVSESALHDAVAKAQKQNKK</sequence>
<name>A0A940DCL3_9PROT</name>
<dbReference type="Pfam" id="PF06242">
    <property type="entry name" value="TrcR"/>
    <property type="match status" value="1"/>
</dbReference>
<comment type="caution">
    <text evidence="1">The sequence shown here is derived from an EMBL/GenBank/DDBJ whole genome shotgun (WGS) entry which is preliminary data.</text>
</comment>
<proteinExistence type="predicted"/>
<evidence type="ECO:0000313" key="1">
    <source>
        <dbReference type="EMBL" id="MBO8406872.1"/>
    </source>
</evidence>
<dbReference type="AlphaFoldDB" id="A0A940DCL3"/>
<protein>
    <submittedName>
        <fullName evidence="1">DUF1013 domain-containing protein</fullName>
    </submittedName>
</protein>
<reference evidence="1" key="2">
    <citation type="journal article" date="2021" name="PeerJ">
        <title>Extensive microbial diversity within the chicken gut microbiome revealed by metagenomics and culture.</title>
        <authorList>
            <person name="Gilroy R."/>
            <person name="Ravi A."/>
            <person name="Getino M."/>
            <person name="Pursley I."/>
            <person name="Horton D.L."/>
            <person name="Alikhan N.F."/>
            <person name="Baker D."/>
            <person name="Gharbi K."/>
            <person name="Hall N."/>
            <person name="Watson M."/>
            <person name="Adriaenssens E.M."/>
            <person name="Foster-Nyarko E."/>
            <person name="Jarju S."/>
            <person name="Secka A."/>
            <person name="Antonio M."/>
            <person name="Oren A."/>
            <person name="Chaudhuri R.R."/>
            <person name="La Ragione R."/>
            <person name="Hildebrand F."/>
            <person name="Pallen M.J."/>
        </authorList>
    </citation>
    <scope>NUCLEOTIDE SEQUENCE</scope>
    <source>
        <strain evidence="1">B1-16210</strain>
    </source>
</reference>
<dbReference type="InterPro" id="IPR010421">
    <property type="entry name" value="TrcR"/>
</dbReference>
<evidence type="ECO:0000313" key="2">
    <source>
        <dbReference type="Proteomes" id="UP000721442"/>
    </source>
</evidence>
<gene>
    <name evidence="1" type="ORF">IAC77_00210</name>
</gene>
<dbReference type="Proteomes" id="UP000721442">
    <property type="component" value="Unassembled WGS sequence"/>
</dbReference>
<dbReference type="EMBL" id="JADINE010000003">
    <property type="protein sequence ID" value="MBO8406872.1"/>
    <property type="molecule type" value="Genomic_DNA"/>
</dbReference>
<reference evidence="1" key="1">
    <citation type="submission" date="2020-10" db="EMBL/GenBank/DDBJ databases">
        <authorList>
            <person name="Gilroy R."/>
        </authorList>
    </citation>
    <scope>NUCLEOTIDE SEQUENCE</scope>
    <source>
        <strain evidence="1">B1-16210</strain>
    </source>
</reference>
<accession>A0A940DCL3</accession>
<organism evidence="1 2">
    <name type="scientific">Candidatus Enterousia excrementavium</name>
    <dbReference type="NCBI Taxonomy" id="2840789"/>
    <lineage>
        <taxon>Bacteria</taxon>
        <taxon>Pseudomonadati</taxon>
        <taxon>Pseudomonadota</taxon>
        <taxon>Alphaproteobacteria</taxon>
        <taxon>Candidatus Enterousia</taxon>
    </lineage>
</organism>